<evidence type="ECO:0000256" key="7">
    <source>
        <dbReference type="ARBA" id="ARBA00023288"/>
    </source>
</evidence>
<feature type="domain" description="Spore germination GerAC-like C-terminal" evidence="8">
    <location>
        <begin position="228"/>
        <end position="388"/>
    </location>
</feature>
<dbReference type="InterPro" id="IPR046953">
    <property type="entry name" value="Spore_GerAC-like_C"/>
</dbReference>
<keyword evidence="11" id="KW-1185">Reference proteome</keyword>
<organism evidence="10 11">
    <name type="scientific">Desulforamulus ruminis (strain ATCC 23193 / DSM 2154 / NCIMB 8452 / DL)</name>
    <name type="common">Desulfotomaculum ruminis</name>
    <dbReference type="NCBI Taxonomy" id="696281"/>
    <lineage>
        <taxon>Bacteria</taxon>
        <taxon>Bacillati</taxon>
        <taxon>Bacillota</taxon>
        <taxon>Clostridia</taxon>
        <taxon>Eubacteriales</taxon>
        <taxon>Peptococcaceae</taxon>
        <taxon>Desulforamulus</taxon>
    </lineage>
</organism>
<evidence type="ECO:0000256" key="2">
    <source>
        <dbReference type="ARBA" id="ARBA00007886"/>
    </source>
</evidence>
<dbReference type="STRING" id="696281.Desru_2358"/>
<evidence type="ECO:0000259" key="9">
    <source>
        <dbReference type="Pfam" id="PF25198"/>
    </source>
</evidence>
<evidence type="ECO:0000313" key="10">
    <source>
        <dbReference type="EMBL" id="AEG60600.1"/>
    </source>
</evidence>
<dbReference type="RefSeq" id="WP_013842356.1">
    <property type="nucleotide sequence ID" value="NC_015589.1"/>
</dbReference>
<reference evidence="10 11" key="2">
    <citation type="journal article" date="2012" name="Stand. Genomic Sci.">
        <title>Complete genome sequence of the sulfate-reducing firmicute Desulfotomaculum ruminis type strain (DL(T)).</title>
        <authorList>
            <person name="Spring S."/>
            <person name="Visser M."/>
            <person name="Lu M."/>
            <person name="Copeland A."/>
            <person name="Lapidus A."/>
            <person name="Lucas S."/>
            <person name="Cheng J.F."/>
            <person name="Han C."/>
            <person name="Tapia R."/>
            <person name="Goodwin L.A."/>
            <person name="Pitluck S."/>
            <person name="Ivanova N."/>
            <person name="Land M."/>
            <person name="Hauser L."/>
            <person name="Larimer F."/>
            <person name="Rohde M."/>
            <person name="Goker M."/>
            <person name="Detter J.C."/>
            <person name="Kyrpides N.C."/>
            <person name="Woyke T."/>
            <person name="Schaap P.J."/>
            <person name="Plugge C.M."/>
            <person name="Muyzer G."/>
            <person name="Kuever J."/>
            <person name="Pereira I.A."/>
            <person name="Parshina S.N."/>
            <person name="Bernier-Latmani R."/>
            <person name="Stams A.J."/>
            <person name="Klenk H.P."/>
        </authorList>
    </citation>
    <scope>NUCLEOTIDE SEQUENCE [LARGE SCALE GENOMIC DNA]</scope>
    <source>
        <strain evidence="11">ATCC 23193 / DSM 2154 / NCIB 8452 / DL</strain>
    </source>
</reference>
<dbReference type="AlphaFoldDB" id="F6DMD3"/>
<dbReference type="HOGENOM" id="CLU_051140_0_2_9"/>
<dbReference type="KEGG" id="dru:Desru_2358"/>
<dbReference type="PANTHER" id="PTHR35789">
    <property type="entry name" value="SPORE GERMINATION PROTEIN B3"/>
    <property type="match status" value="1"/>
</dbReference>
<comment type="subcellular location">
    <subcellularLocation>
        <location evidence="1">Membrane</location>
        <topology evidence="1">Lipid-anchor</topology>
    </subcellularLocation>
</comment>
<comment type="similarity">
    <text evidence="2">Belongs to the GerABKC lipoprotein family.</text>
</comment>
<accession>F6DMD3</accession>
<reference evidence="11" key="1">
    <citation type="submission" date="2011-05" db="EMBL/GenBank/DDBJ databases">
        <title>Complete sequence of Desulfotomaculum ruminis DSM 2154.</title>
        <authorList>
            <person name="Lucas S."/>
            <person name="Copeland A."/>
            <person name="Lapidus A."/>
            <person name="Cheng J.-F."/>
            <person name="Goodwin L."/>
            <person name="Pitluck S."/>
            <person name="Lu M."/>
            <person name="Detter J.C."/>
            <person name="Han C."/>
            <person name="Tapia R."/>
            <person name="Land M."/>
            <person name="Hauser L."/>
            <person name="Kyrpides N."/>
            <person name="Ivanova N."/>
            <person name="Mikhailova N."/>
            <person name="Pagani I."/>
            <person name="Stams A.J.M."/>
            <person name="Plugge C.M."/>
            <person name="Muyzer G."/>
            <person name="Kuever J."/>
            <person name="Parshina S.N."/>
            <person name="Ivanova A.E."/>
            <person name="Nazina T.N."/>
            <person name="Brambilla E."/>
            <person name="Spring S."/>
            <person name="Klenk H.-P."/>
            <person name="Woyke T."/>
        </authorList>
    </citation>
    <scope>NUCLEOTIDE SEQUENCE [LARGE SCALE GENOMIC DNA]</scope>
    <source>
        <strain evidence="11">ATCC 23193 / DSM 2154 / NCIB 8452 / DL</strain>
    </source>
</reference>
<dbReference type="EMBL" id="CP002780">
    <property type="protein sequence ID" value="AEG60600.1"/>
    <property type="molecule type" value="Genomic_DNA"/>
</dbReference>
<keyword evidence="6" id="KW-0564">Palmitate</keyword>
<evidence type="ECO:0000313" key="11">
    <source>
        <dbReference type="Proteomes" id="UP000009234"/>
    </source>
</evidence>
<evidence type="ECO:0000256" key="5">
    <source>
        <dbReference type="ARBA" id="ARBA00023136"/>
    </source>
</evidence>
<sequence length="402" mass="45079">MMKKVIILLVICLFLPGCWDLTEPEKLGLVMALGVDLAENNQIELICAEVNVRAVAGGGMGSNGATVEPPFHIHSGTGITIFDAIRRMSREAAYRLFFGHIQAIILSEELATTRGIRPVIDFFERDPEMRRGTWLLIAKKGQLTKVLTSDMPIKDSKGQFLAGIIKHRERSSFYAPNRLGDFVEFFTEQGHETYTAGVIVTSVPSEENPASTGNPSKPQTADLAVLDTAIFKNDKMVGWFNDRESRGLLWVKGQVRGGVINAPWKDQQIALEILSSQAQVKPVIVDGKIQFNIHIKVKSNIGESQTDLDFSQTKVIEEIQKLQSQEVKKEIVMAFNKSKELESDPFGFGRHFYASFPQQWNQIKEQWYEYYPNIALNITVDSEISRIGIISKTARKSDGKEE</sequence>
<name>F6DMD3_DESRL</name>
<evidence type="ECO:0000256" key="6">
    <source>
        <dbReference type="ARBA" id="ARBA00023139"/>
    </source>
</evidence>
<dbReference type="InterPro" id="IPR038501">
    <property type="entry name" value="Spore_GerAC_C_sf"/>
</dbReference>
<evidence type="ECO:0000256" key="1">
    <source>
        <dbReference type="ARBA" id="ARBA00004635"/>
    </source>
</evidence>
<protein>
    <submittedName>
        <fullName evidence="10">Germination protein, Ger(X)C family</fullName>
    </submittedName>
</protein>
<dbReference type="eggNOG" id="ENOG502Z9N7">
    <property type="taxonomic scope" value="Bacteria"/>
</dbReference>
<dbReference type="Gene3D" id="3.30.300.210">
    <property type="entry name" value="Nutrient germinant receptor protein C, domain 3"/>
    <property type="match status" value="1"/>
</dbReference>
<proteinExistence type="inferred from homology"/>
<evidence type="ECO:0000256" key="3">
    <source>
        <dbReference type="ARBA" id="ARBA00022544"/>
    </source>
</evidence>
<keyword evidence="4" id="KW-0732">Signal</keyword>
<dbReference type="NCBIfam" id="TIGR02887">
    <property type="entry name" value="spore_ger_x_C"/>
    <property type="match status" value="1"/>
</dbReference>
<dbReference type="PANTHER" id="PTHR35789:SF1">
    <property type="entry name" value="SPORE GERMINATION PROTEIN B3"/>
    <property type="match status" value="1"/>
</dbReference>
<dbReference type="GO" id="GO:0016020">
    <property type="term" value="C:membrane"/>
    <property type="evidence" value="ECO:0007669"/>
    <property type="project" value="UniProtKB-SubCell"/>
</dbReference>
<feature type="domain" description="Spore germination protein N-terminal" evidence="9">
    <location>
        <begin position="22"/>
        <end position="194"/>
    </location>
</feature>
<dbReference type="InterPro" id="IPR057336">
    <property type="entry name" value="GerAC_N"/>
</dbReference>
<evidence type="ECO:0000256" key="4">
    <source>
        <dbReference type="ARBA" id="ARBA00022729"/>
    </source>
</evidence>
<keyword evidence="3" id="KW-0309">Germination</keyword>
<gene>
    <name evidence="10" type="ordered locus">Desru_2358</name>
</gene>
<dbReference type="OrthoDB" id="9816067at2"/>
<keyword evidence="7" id="KW-0449">Lipoprotein</keyword>
<dbReference type="InterPro" id="IPR008844">
    <property type="entry name" value="Spore_GerAC-like"/>
</dbReference>
<dbReference type="Pfam" id="PF05504">
    <property type="entry name" value="Spore_GerAC"/>
    <property type="match status" value="1"/>
</dbReference>
<keyword evidence="5" id="KW-0472">Membrane</keyword>
<dbReference type="Pfam" id="PF25198">
    <property type="entry name" value="Spore_GerAC_N"/>
    <property type="match status" value="1"/>
</dbReference>
<dbReference type="GO" id="GO:0009847">
    <property type="term" value="P:spore germination"/>
    <property type="evidence" value="ECO:0007669"/>
    <property type="project" value="InterPro"/>
</dbReference>
<evidence type="ECO:0000259" key="8">
    <source>
        <dbReference type="Pfam" id="PF05504"/>
    </source>
</evidence>
<dbReference type="Proteomes" id="UP000009234">
    <property type="component" value="Chromosome"/>
</dbReference>